<dbReference type="AlphaFoldDB" id="H1SFR0"/>
<dbReference type="EMBL" id="AHJE01000114">
    <property type="protein sequence ID" value="EHP38632.1"/>
    <property type="molecule type" value="Genomic_DNA"/>
</dbReference>
<dbReference type="PANTHER" id="PTHR30055:SF148">
    <property type="entry name" value="TETR-FAMILY TRANSCRIPTIONAL REGULATOR"/>
    <property type="match status" value="1"/>
</dbReference>
<evidence type="ECO:0000256" key="2">
    <source>
        <dbReference type="PROSITE-ProRule" id="PRU00335"/>
    </source>
</evidence>
<dbReference type="Proteomes" id="UP000005808">
    <property type="component" value="Unassembled WGS sequence"/>
</dbReference>
<feature type="domain" description="HTH tetR-type" evidence="3">
    <location>
        <begin position="8"/>
        <end position="68"/>
    </location>
</feature>
<proteinExistence type="predicted"/>
<comment type="caution">
    <text evidence="4">The sequence shown here is derived from an EMBL/GenBank/DDBJ whole genome shotgun (WGS) entry which is preliminary data.</text>
</comment>
<dbReference type="PRINTS" id="PR00455">
    <property type="entry name" value="HTHTETR"/>
</dbReference>
<dbReference type="InterPro" id="IPR041479">
    <property type="entry name" value="TetR_CgmR_C"/>
</dbReference>
<accession>H1SFR0</accession>
<protein>
    <submittedName>
        <fullName evidence="4">TetR family transcriptional regulator</fullName>
    </submittedName>
</protein>
<dbReference type="PROSITE" id="PS50977">
    <property type="entry name" value="HTH_TETR_2"/>
    <property type="match status" value="1"/>
</dbReference>
<dbReference type="Gene3D" id="1.10.357.10">
    <property type="entry name" value="Tetracycline Repressor, domain 2"/>
    <property type="match status" value="1"/>
</dbReference>
<dbReference type="InterPro" id="IPR050109">
    <property type="entry name" value="HTH-type_TetR-like_transc_reg"/>
</dbReference>
<sequence>MENAVRSERSRQMILDAAIAILAREGPGRLTIDAIAQEGGISKGRVMHQFRTKAAVVEALLEHQVEYFDKFAKDYFAAAGAGNPEAQLSEQILAFRESVSHPQSLVFAILGSIAENPELLSVVREKTAEKVVRIKAEAEDPDLAVLRWQAAQGMVLAKMLGLCPLAPQERDRLFDRLLDSQAWSAQPKTKATRKPKPKPQKK</sequence>
<dbReference type="GO" id="GO:0003700">
    <property type="term" value="F:DNA-binding transcription factor activity"/>
    <property type="evidence" value="ECO:0007669"/>
    <property type="project" value="TreeGrafter"/>
</dbReference>
<dbReference type="SUPFAM" id="SSF46689">
    <property type="entry name" value="Homeodomain-like"/>
    <property type="match status" value="1"/>
</dbReference>
<dbReference type="OrthoDB" id="9809772at2"/>
<dbReference type="PANTHER" id="PTHR30055">
    <property type="entry name" value="HTH-TYPE TRANSCRIPTIONAL REGULATOR RUTR"/>
    <property type="match status" value="1"/>
</dbReference>
<keyword evidence="1 2" id="KW-0238">DNA-binding</keyword>
<reference evidence="4 5" key="1">
    <citation type="journal article" date="2012" name="J. Bacteriol.">
        <title>De Novo Genome Project of Cupriavidus basilensis OR16.</title>
        <authorList>
            <person name="Cserhati M."/>
            <person name="Kriszt B."/>
            <person name="Szoboszlay S."/>
            <person name="Toth A."/>
            <person name="Szabo I."/>
            <person name="Tancsics A."/>
            <person name="Nagy I."/>
            <person name="Horvath B."/>
            <person name="Nagy I."/>
            <person name="Kukolya J."/>
        </authorList>
    </citation>
    <scope>NUCLEOTIDE SEQUENCE [LARGE SCALE GENOMIC DNA]</scope>
    <source>
        <strain evidence="4 5">OR16</strain>
    </source>
</reference>
<evidence type="ECO:0000313" key="4">
    <source>
        <dbReference type="EMBL" id="EHP38632.1"/>
    </source>
</evidence>
<dbReference type="InterPro" id="IPR001647">
    <property type="entry name" value="HTH_TetR"/>
</dbReference>
<evidence type="ECO:0000256" key="1">
    <source>
        <dbReference type="ARBA" id="ARBA00023125"/>
    </source>
</evidence>
<dbReference type="InterPro" id="IPR009057">
    <property type="entry name" value="Homeodomain-like_sf"/>
</dbReference>
<dbReference type="Pfam" id="PF17937">
    <property type="entry name" value="TetR_C_28"/>
    <property type="match status" value="1"/>
</dbReference>
<evidence type="ECO:0000313" key="5">
    <source>
        <dbReference type="Proteomes" id="UP000005808"/>
    </source>
</evidence>
<evidence type="ECO:0000259" key="3">
    <source>
        <dbReference type="PROSITE" id="PS50977"/>
    </source>
</evidence>
<dbReference type="Pfam" id="PF00440">
    <property type="entry name" value="TetR_N"/>
    <property type="match status" value="1"/>
</dbReference>
<gene>
    <name evidence="4" type="ORF">OR16_35947</name>
</gene>
<feature type="DNA-binding region" description="H-T-H motif" evidence="2">
    <location>
        <begin position="31"/>
        <end position="50"/>
    </location>
</feature>
<dbReference type="GO" id="GO:0000976">
    <property type="term" value="F:transcription cis-regulatory region binding"/>
    <property type="evidence" value="ECO:0007669"/>
    <property type="project" value="TreeGrafter"/>
</dbReference>
<name>H1SFR0_9BURK</name>
<organism evidence="4 5">
    <name type="scientific">Cupriavidus basilensis OR16</name>
    <dbReference type="NCBI Taxonomy" id="1127483"/>
    <lineage>
        <taxon>Bacteria</taxon>
        <taxon>Pseudomonadati</taxon>
        <taxon>Pseudomonadota</taxon>
        <taxon>Betaproteobacteria</taxon>
        <taxon>Burkholderiales</taxon>
        <taxon>Burkholderiaceae</taxon>
        <taxon>Cupriavidus</taxon>
    </lineage>
</organism>
<dbReference type="PATRIC" id="fig|1127483.3.peg.7179"/>